<dbReference type="EMBL" id="JAAMPC010000011">
    <property type="protein sequence ID" value="KAG2281459.1"/>
    <property type="molecule type" value="Genomic_DNA"/>
</dbReference>
<proteinExistence type="predicted"/>
<organism evidence="2 3">
    <name type="scientific">Brassica carinata</name>
    <name type="common">Ethiopian mustard</name>
    <name type="synonym">Abyssinian cabbage</name>
    <dbReference type="NCBI Taxonomy" id="52824"/>
    <lineage>
        <taxon>Eukaryota</taxon>
        <taxon>Viridiplantae</taxon>
        <taxon>Streptophyta</taxon>
        <taxon>Embryophyta</taxon>
        <taxon>Tracheophyta</taxon>
        <taxon>Spermatophyta</taxon>
        <taxon>Magnoliopsida</taxon>
        <taxon>eudicotyledons</taxon>
        <taxon>Gunneridae</taxon>
        <taxon>Pentapetalae</taxon>
        <taxon>rosids</taxon>
        <taxon>malvids</taxon>
        <taxon>Brassicales</taxon>
        <taxon>Brassicaceae</taxon>
        <taxon>Brassiceae</taxon>
        <taxon>Brassica</taxon>
    </lineage>
</organism>
<keyword evidence="3" id="KW-1185">Reference proteome</keyword>
<sequence>MRSRIKKREKEKRKMDSPPKGVQFSIPSQVECPPAPARGGIQQKAIQKRRKISTPAGRLTSVNFEDLNTFFSRTHT</sequence>
<name>A0A8X7UK60_BRACI</name>
<comment type="caution">
    <text evidence="2">The sequence shown here is derived from an EMBL/GenBank/DDBJ whole genome shotgun (WGS) entry which is preliminary data.</text>
</comment>
<dbReference type="AlphaFoldDB" id="A0A8X7UK60"/>
<dbReference type="Proteomes" id="UP000886595">
    <property type="component" value="Unassembled WGS sequence"/>
</dbReference>
<dbReference type="OrthoDB" id="1110132at2759"/>
<protein>
    <submittedName>
        <fullName evidence="2">Uncharacterized protein</fullName>
    </submittedName>
</protein>
<feature type="compositionally biased region" description="Basic residues" evidence="1">
    <location>
        <begin position="1"/>
        <end position="11"/>
    </location>
</feature>
<gene>
    <name evidence="2" type="ORF">Bca52824_052679</name>
</gene>
<evidence type="ECO:0000313" key="3">
    <source>
        <dbReference type="Proteomes" id="UP000886595"/>
    </source>
</evidence>
<accession>A0A8X7UK60</accession>
<evidence type="ECO:0000313" key="2">
    <source>
        <dbReference type="EMBL" id="KAG2281459.1"/>
    </source>
</evidence>
<reference evidence="2 3" key="1">
    <citation type="submission" date="2020-02" db="EMBL/GenBank/DDBJ databases">
        <authorList>
            <person name="Ma Q."/>
            <person name="Huang Y."/>
            <person name="Song X."/>
            <person name="Pei D."/>
        </authorList>
    </citation>
    <scope>NUCLEOTIDE SEQUENCE [LARGE SCALE GENOMIC DNA]</scope>
    <source>
        <strain evidence="2">Sxm20200214</strain>
        <tissue evidence="2">Leaf</tissue>
    </source>
</reference>
<feature type="region of interest" description="Disordered" evidence="1">
    <location>
        <begin position="1"/>
        <end position="52"/>
    </location>
</feature>
<evidence type="ECO:0000256" key="1">
    <source>
        <dbReference type="SAM" id="MobiDB-lite"/>
    </source>
</evidence>